<comment type="caution">
    <text evidence="1">The sequence shown here is derived from an EMBL/GenBank/DDBJ whole genome shotgun (WGS) entry which is preliminary data.</text>
</comment>
<proteinExistence type="predicted"/>
<accession>A0ABC9YF58</accession>
<dbReference type="AlphaFoldDB" id="A0ABC9YF58"/>
<gene>
    <name evidence="1" type="ORF">GRJ2_003285900</name>
</gene>
<keyword evidence="2" id="KW-1185">Reference proteome</keyword>
<evidence type="ECO:0000313" key="1">
    <source>
        <dbReference type="EMBL" id="GAB0208202.1"/>
    </source>
</evidence>
<evidence type="ECO:0000313" key="2">
    <source>
        <dbReference type="Proteomes" id="UP001623348"/>
    </source>
</evidence>
<dbReference type="EMBL" id="BAAFJT010000255">
    <property type="protein sequence ID" value="GAB0208202.1"/>
    <property type="molecule type" value="Genomic_DNA"/>
</dbReference>
<name>A0ABC9YF58_GRUJA</name>
<protein>
    <submittedName>
        <fullName evidence="1">AN1-type zinc finger protein 5-like</fullName>
    </submittedName>
</protein>
<dbReference type="Proteomes" id="UP001623348">
    <property type="component" value="Unassembled WGS sequence"/>
</dbReference>
<organism evidence="1 2">
    <name type="scientific">Grus japonensis</name>
    <name type="common">Japanese crane</name>
    <name type="synonym">Red-crowned crane</name>
    <dbReference type="NCBI Taxonomy" id="30415"/>
    <lineage>
        <taxon>Eukaryota</taxon>
        <taxon>Metazoa</taxon>
        <taxon>Chordata</taxon>
        <taxon>Craniata</taxon>
        <taxon>Vertebrata</taxon>
        <taxon>Euteleostomi</taxon>
        <taxon>Archelosauria</taxon>
        <taxon>Archosauria</taxon>
        <taxon>Dinosauria</taxon>
        <taxon>Saurischia</taxon>
        <taxon>Theropoda</taxon>
        <taxon>Coelurosauria</taxon>
        <taxon>Aves</taxon>
        <taxon>Neognathae</taxon>
        <taxon>Neoaves</taxon>
        <taxon>Gruiformes</taxon>
        <taxon>Gruidae</taxon>
        <taxon>Grus</taxon>
    </lineage>
</organism>
<reference evidence="1 2" key="1">
    <citation type="submission" date="2024-06" db="EMBL/GenBank/DDBJ databases">
        <title>The draft genome of Grus japonensis, version 3.</title>
        <authorList>
            <person name="Nabeshima K."/>
            <person name="Suzuki S."/>
            <person name="Onuma M."/>
        </authorList>
    </citation>
    <scope>NUCLEOTIDE SEQUENCE [LARGE SCALE GENOMIC DNA]</scope>
    <source>
        <strain evidence="1 2">451A</strain>
    </source>
</reference>
<sequence>MVKTMVRQAVPLQPMEVHSGADIHLQPMEDPTLEQVETPEGGCDPVGSPRWSRFAGRTCDPVGDPCWRSLVLKVCTLWKRPTLEQFVKNCSPWEGLMLEKFVEDCLP</sequence>